<evidence type="ECO:0000313" key="7">
    <source>
        <dbReference type="Proteomes" id="UP001156708"/>
    </source>
</evidence>
<gene>
    <name evidence="5" type="ORF">GCM10007872_16640</name>
    <name evidence="6" type="ORF">GCM10007872_19970</name>
</gene>
<dbReference type="SUPFAM" id="SSF53955">
    <property type="entry name" value="Lysozyme-like"/>
    <property type="match status" value="1"/>
</dbReference>
<reference evidence="6" key="3">
    <citation type="submission" date="2023-01" db="EMBL/GenBank/DDBJ databases">
        <title>Draft genome sequence of Gluconobacter sphaericus strain NBRC 12467.</title>
        <authorList>
            <person name="Sun Q."/>
            <person name="Mori K."/>
        </authorList>
    </citation>
    <scope>NUCLEOTIDE SEQUENCE</scope>
    <source>
        <strain evidence="6">NBRC 12467</strain>
    </source>
</reference>
<comment type="similarity">
    <text evidence="2">Belongs to the virb1 family.</text>
</comment>
<dbReference type="Gene3D" id="1.10.530.10">
    <property type="match status" value="1"/>
</dbReference>
<evidence type="ECO:0000256" key="1">
    <source>
        <dbReference type="ARBA" id="ARBA00007734"/>
    </source>
</evidence>
<keyword evidence="7" id="KW-1185">Reference proteome</keyword>
<feature type="region of interest" description="Disordered" evidence="3">
    <location>
        <begin position="617"/>
        <end position="650"/>
    </location>
</feature>
<organism evidence="6 7">
    <name type="scientific">Gluconobacter sphaericus NBRC 12467</name>
    <dbReference type="NCBI Taxonomy" id="1307951"/>
    <lineage>
        <taxon>Bacteria</taxon>
        <taxon>Pseudomonadati</taxon>
        <taxon>Pseudomonadota</taxon>
        <taxon>Alphaproteobacteria</taxon>
        <taxon>Acetobacterales</taxon>
        <taxon>Acetobacteraceae</taxon>
        <taxon>Gluconobacter</taxon>
    </lineage>
</organism>
<dbReference type="EMBL" id="BSNZ01000008">
    <property type="protein sequence ID" value="GLQ84756.1"/>
    <property type="molecule type" value="Genomic_DNA"/>
</dbReference>
<evidence type="ECO:0000313" key="6">
    <source>
        <dbReference type="EMBL" id="GLQ85089.1"/>
    </source>
</evidence>
<dbReference type="InterPro" id="IPR023346">
    <property type="entry name" value="Lysozyme-like_dom_sf"/>
</dbReference>
<reference evidence="7" key="2">
    <citation type="journal article" date="2019" name="Int. J. Syst. Evol. Microbiol.">
        <title>The Global Catalogue of Microorganisms (GCM) 10K type strain sequencing project: providing services to taxonomists for standard genome sequencing and annotation.</title>
        <authorList>
            <consortium name="The Broad Institute Genomics Platform"/>
            <consortium name="The Broad Institute Genome Sequencing Center for Infectious Disease"/>
            <person name="Wu L."/>
            <person name="Ma J."/>
        </authorList>
    </citation>
    <scope>NUCLEOTIDE SEQUENCE [LARGE SCALE GENOMIC DNA]</scope>
    <source>
        <strain evidence="7">NBRC 12467</strain>
    </source>
</reference>
<dbReference type="EMBL" id="BSNZ01000013">
    <property type="protein sequence ID" value="GLQ85089.1"/>
    <property type="molecule type" value="Genomic_DNA"/>
</dbReference>
<name>A0AA37WCI6_9PROT</name>
<evidence type="ECO:0000259" key="4">
    <source>
        <dbReference type="Pfam" id="PF01464"/>
    </source>
</evidence>
<feature type="domain" description="Transglycosylase SLT" evidence="4">
    <location>
        <begin position="455"/>
        <end position="551"/>
    </location>
</feature>
<dbReference type="PANTHER" id="PTHR37423:SF2">
    <property type="entry name" value="MEMBRANE-BOUND LYTIC MUREIN TRANSGLYCOSYLASE C"/>
    <property type="match status" value="1"/>
</dbReference>
<comment type="caution">
    <text evidence="6">The sequence shown here is derived from an EMBL/GenBank/DDBJ whole genome shotgun (WGS) entry which is preliminary data.</text>
</comment>
<dbReference type="Pfam" id="PF01464">
    <property type="entry name" value="SLT"/>
    <property type="match status" value="1"/>
</dbReference>
<evidence type="ECO:0000313" key="5">
    <source>
        <dbReference type="EMBL" id="GLQ84756.1"/>
    </source>
</evidence>
<protein>
    <recommendedName>
        <fullName evidence="4">Transglycosylase SLT domain-containing protein</fullName>
    </recommendedName>
</protein>
<dbReference type="AlphaFoldDB" id="A0AA37WCI6"/>
<comment type="similarity">
    <text evidence="1">Belongs to the transglycosylase Slt family.</text>
</comment>
<dbReference type="Proteomes" id="UP001156708">
    <property type="component" value="Unassembled WGS sequence"/>
</dbReference>
<evidence type="ECO:0000256" key="2">
    <source>
        <dbReference type="ARBA" id="ARBA00009387"/>
    </source>
</evidence>
<dbReference type="InterPro" id="IPR008258">
    <property type="entry name" value="Transglycosylase_SLT_dom_1"/>
</dbReference>
<reference evidence="6" key="1">
    <citation type="journal article" date="2014" name="Int. J. Syst. Evol. Microbiol.">
        <title>Complete genome sequence of Corynebacterium casei LMG S-19264T (=DSM 44701T), isolated from a smear-ripened cheese.</title>
        <authorList>
            <consortium name="US DOE Joint Genome Institute (JGI-PGF)"/>
            <person name="Walter F."/>
            <person name="Albersmeier A."/>
            <person name="Kalinowski J."/>
            <person name="Ruckert C."/>
        </authorList>
    </citation>
    <scope>NUCLEOTIDE SEQUENCE</scope>
    <source>
        <strain evidence="6">NBRC 12467</strain>
    </source>
</reference>
<dbReference type="RefSeq" id="WP_141352430.1">
    <property type="nucleotide sequence ID" value="NZ_BARA01000113.1"/>
</dbReference>
<dbReference type="PANTHER" id="PTHR37423">
    <property type="entry name" value="SOLUBLE LYTIC MUREIN TRANSGLYCOSYLASE-RELATED"/>
    <property type="match status" value="1"/>
</dbReference>
<accession>A0AA37WCI6</accession>
<evidence type="ECO:0000256" key="3">
    <source>
        <dbReference type="SAM" id="MobiDB-lite"/>
    </source>
</evidence>
<sequence>MPTLIDSLVIELNLNAAGTKKGAKEASGALDGLKDRASSLKSNVEQAAKGGSDAFRGLTREALSFFAVLTAGKTLKAFVAENTRANVELGNLSRNLGTSAQTLGTWQTVAESFGGTASDVSGSMQSLVSQFQTIEGRRNLSLTFTQMGVALQDANGKLRSMNDLMPDLARSAQRMGPQLFSALGSQAGFSQGFINMLEQGPEKIEALYGSLKKYAPTAADTKASGQLMMDWVKLTAQSESFGRSIMTASEPALHNLMQTISGLIDANQDWIKTDIVDFIKRMNKALDDGDWRGIVTDAHAFADVVRGINWKGIIDGISQFAKEANSGAEAIGGWKRVAEGFFALWVGSKFLRVLSGITMLARVSGIGLASLTKLIGPLSAAAKLLNPVGDALLITAGANAGLSYLDKHDKSDFSSNLDDWVSQETDGWMGHSKAQQQHPDLTGDQQEKETLLDTEEQEHSLPSGILDALWKTESDRGANAKDSAAGAQGEMQIMPAVAREAGIDPHNFTDAAKYAASALRKYHDQFGSWSKAVAAYNVGPGRVGNLVSEYGDNWASRLPSETQGYLGKVLATMQQTHDRVPGASAPPPADPRVPNPTIHLPEQHAPQPVQVAIKSTPVPARPKSDKTPQPTFAPQITIKPPPTPTQELPPQTVAQGLAQRALAPKTEQREAKQNNAPATHIQNYIDAQTHAINTANDHSASHAVTNNTSSVSANVTVNAHGSDPHATAQAVRQAFNDPRMLARQANLGLM</sequence>
<proteinExistence type="inferred from homology"/>